<comment type="caution">
    <text evidence="1">The sequence shown here is derived from an EMBL/GenBank/DDBJ whole genome shotgun (WGS) entry which is preliminary data.</text>
</comment>
<dbReference type="EMBL" id="BPLQ01005366">
    <property type="protein sequence ID" value="GIY14462.1"/>
    <property type="molecule type" value="Genomic_DNA"/>
</dbReference>
<organism evidence="1 2">
    <name type="scientific">Caerostris darwini</name>
    <dbReference type="NCBI Taxonomy" id="1538125"/>
    <lineage>
        <taxon>Eukaryota</taxon>
        <taxon>Metazoa</taxon>
        <taxon>Ecdysozoa</taxon>
        <taxon>Arthropoda</taxon>
        <taxon>Chelicerata</taxon>
        <taxon>Arachnida</taxon>
        <taxon>Araneae</taxon>
        <taxon>Araneomorphae</taxon>
        <taxon>Entelegynae</taxon>
        <taxon>Araneoidea</taxon>
        <taxon>Araneidae</taxon>
        <taxon>Caerostris</taxon>
    </lineage>
</organism>
<protein>
    <submittedName>
        <fullName evidence="1">Uncharacterized protein</fullName>
    </submittedName>
</protein>
<name>A0AAV4R270_9ARAC</name>
<proteinExistence type="predicted"/>
<dbReference type="Proteomes" id="UP001054837">
    <property type="component" value="Unassembled WGS sequence"/>
</dbReference>
<sequence length="86" mass="10511">MMCEVESRRTEWKTTKDFRLESSIINLIKAISTYEQPFYRSNRQDWNGKCERNDDRNGYSNRNVRDYGRNYRCEKKNDRGYGFYDA</sequence>
<gene>
    <name evidence="1" type="ORF">CDAR_574281</name>
</gene>
<dbReference type="AlphaFoldDB" id="A0AAV4R270"/>
<evidence type="ECO:0000313" key="1">
    <source>
        <dbReference type="EMBL" id="GIY14462.1"/>
    </source>
</evidence>
<reference evidence="1 2" key="1">
    <citation type="submission" date="2021-06" db="EMBL/GenBank/DDBJ databases">
        <title>Caerostris darwini draft genome.</title>
        <authorList>
            <person name="Kono N."/>
            <person name="Arakawa K."/>
        </authorList>
    </citation>
    <scope>NUCLEOTIDE SEQUENCE [LARGE SCALE GENOMIC DNA]</scope>
</reference>
<accession>A0AAV4R270</accession>
<evidence type="ECO:0000313" key="2">
    <source>
        <dbReference type="Proteomes" id="UP001054837"/>
    </source>
</evidence>
<keyword evidence="2" id="KW-1185">Reference proteome</keyword>